<organism evidence="2 3">
    <name type="scientific">Sediminispirochaeta smaragdinae (strain DSM 11293 / JCM 15392 / SEBR 4228)</name>
    <name type="common">Spirochaeta smaragdinae</name>
    <dbReference type="NCBI Taxonomy" id="573413"/>
    <lineage>
        <taxon>Bacteria</taxon>
        <taxon>Pseudomonadati</taxon>
        <taxon>Spirochaetota</taxon>
        <taxon>Spirochaetia</taxon>
        <taxon>Spirochaetales</taxon>
        <taxon>Spirochaetaceae</taxon>
        <taxon>Sediminispirochaeta</taxon>
    </lineage>
</organism>
<sequence length="541" mass="57624">MKPLRISAAVIGLSVLLLLEGCTSYSGPAIRKAAAAGPSSAIESSYQQQHFEEADQGVRIVTIPTGARIKVDGKVKGNSPLLLDLPTGNYLIEAEKSGYRRASISLSHIGDEYTKVELSLKAIEGSLLIETTPQDAEIHSGWKTFTPGKEEQLGVGSYELEIGAFGYETERKTVAVEEGKLSRISIDLVPVPFVFEQISATRKRFDPTDPGTYGSVIASVTVSAPGDGSMIIVGQGGEIVAGPFPVRFTRSLNRIVWDGRDTKGQIAREGEYRLVITAMQGDLPLSVETPIAVDRSIDLRSRPVYNGAAGTLFCPLPPSLPQGSLQAGMIFLAHAGGSDYQIPAVASLRYARKKGEEIVISGGMIARNPGSDIPFGSLSWSKTLFQGEGNVVPEAAALVKGGYFHNSSIDPCTNFTGISLSLPFSLSLSPIRVALAPELMVSTERIGDEEEESEGRVTAWAYGRGAILLDAGPFSLAFSTAIRSKSLEKGVAAAWPISSGLELHWLLPNSITTISLASGIEWNPESGEWDYSAGGGIWIIP</sequence>
<dbReference type="Pfam" id="PF08308">
    <property type="entry name" value="PEGA"/>
    <property type="match status" value="1"/>
</dbReference>
<reference evidence="2 3" key="1">
    <citation type="journal article" date="2010" name="Stand. Genomic Sci.">
        <title>Complete genome sequence of Spirochaeta smaragdinae type strain (SEBR 4228).</title>
        <authorList>
            <person name="Mavromatis K."/>
            <person name="Yasawong M."/>
            <person name="Chertkov O."/>
            <person name="Lapidus A."/>
            <person name="Lucas S."/>
            <person name="Nolan M."/>
            <person name="Del Rio T.G."/>
            <person name="Tice H."/>
            <person name="Cheng J.F."/>
            <person name="Pitluck S."/>
            <person name="Liolios K."/>
            <person name="Ivanova N."/>
            <person name="Tapia R."/>
            <person name="Han C."/>
            <person name="Bruce D."/>
            <person name="Goodwin L."/>
            <person name="Pati A."/>
            <person name="Chen A."/>
            <person name="Palaniappan K."/>
            <person name="Land M."/>
            <person name="Hauser L."/>
            <person name="Chang Y.J."/>
            <person name="Jeffries C.D."/>
            <person name="Detter J.C."/>
            <person name="Rohde M."/>
            <person name="Brambilla E."/>
            <person name="Spring S."/>
            <person name="Goker M."/>
            <person name="Sikorski J."/>
            <person name="Woyke T."/>
            <person name="Bristow J."/>
            <person name="Eisen J.A."/>
            <person name="Markowitz V."/>
            <person name="Hugenholtz P."/>
            <person name="Klenk H.P."/>
            <person name="Kyrpides N.C."/>
        </authorList>
    </citation>
    <scope>NUCLEOTIDE SEQUENCE [LARGE SCALE GENOMIC DNA]</scope>
    <source>
        <strain evidence="3">DSM 11293 / JCM 15392 / SEBR 4228</strain>
    </source>
</reference>
<evidence type="ECO:0000313" key="3">
    <source>
        <dbReference type="Proteomes" id="UP000002318"/>
    </source>
</evidence>
<gene>
    <name evidence="2" type="ordered locus">Spirs_1339</name>
</gene>
<name>E1R444_SEDSS</name>
<dbReference type="InterPro" id="IPR013229">
    <property type="entry name" value="PEGA"/>
</dbReference>
<dbReference type="PANTHER" id="PTHR36194:SF1">
    <property type="entry name" value="S-LAYER-LIKE PROTEIN"/>
    <property type="match status" value="1"/>
</dbReference>
<dbReference type="KEGG" id="ssm:Spirs_1339"/>
<dbReference type="AlphaFoldDB" id="E1R444"/>
<proteinExistence type="predicted"/>
<feature type="domain" description="PEGA" evidence="1">
    <location>
        <begin position="58"/>
        <end position="121"/>
    </location>
</feature>
<dbReference type="STRING" id="573413.Spirs_1339"/>
<evidence type="ECO:0000313" key="2">
    <source>
        <dbReference type="EMBL" id="ADK80466.1"/>
    </source>
</evidence>
<dbReference type="PANTHER" id="PTHR36194">
    <property type="entry name" value="S-LAYER-LIKE PROTEIN"/>
    <property type="match status" value="1"/>
</dbReference>
<protein>
    <submittedName>
        <fullName evidence="2">PEGA domain protein</fullName>
    </submittedName>
</protein>
<dbReference type="HOGENOM" id="CLU_503351_0_0_12"/>
<evidence type="ECO:0000259" key="1">
    <source>
        <dbReference type="Pfam" id="PF08308"/>
    </source>
</evidence>
<keyword evidence="3" id="KW-1185">Reference proteome</keyword>
<dbReference type="eggNOG" id="ENOG50343QM">
    <property type="taxonomic scope" value="Bacteria"/>
</dbReference>
<dbReference type="Proteomes" id="UP000002318">
    <property type="component" value="Chromosome"/>
</dbReference>
<dbReference type="RefSeq" id="WP_013253930.1">
    <property type="nucleotide sequence ID" value="NC_014364.1"/>
</dbReference>
<dbReference type="EMBL" id="CP002116">
    <property type="protein sequence ID" value="ADK80466.1"/>
    <property type="molecule type" value="Genomic_DNA"/>
</dbReference>
<accession>E1R444</accession>
<dbReference type="OrthoDB" id="5483179at2"/>